<dbReference type="PANTHER" id="PTHR30619">
    <property type="entry name" value="DNA INTERNALIZATION/COMPETENCE PROTEIN COMEC/REC2"/>
    <property type="match status" value="1"/>
</dbReference>
<dbReference type="Proteomes" id="UP000218418">
    <property type="component" value="Chromosome"/>
</dbReference>
<dbReference type="InterPro" id="IPR036866">
    <property type="entry name" value="RibonucZ/Hydroxyglut_hydro"/>
</dbReference>
<gene>
    <name evidence="1" type="ORF">NIES267_38690</name>
</gene>
<reference evidence="1 2" key="1">
    <citation type="submission" date="2017-06" db="EMBL/GenBank/DDBJ databases">
        <title>Genome sequencing of cyanobaciteial culture collection at National Institute for Environmental Studies (NIES).</title>
        <authorList>
            <person name="Hirose Y."/>
            <person name="Shimura Y."/>
            <person name="Fujisawa T."/>
            <person name="Nakamura Y."/>
            <person name="Kawachi M."/>
        </authorList>
    </citation>
    <scope>NUCLEOTIDE SEQUENCE [LARGE SCALE GENOMIC DNA]</scope>
    <source>
        <strain evidence="1 2">NIES-267</strain>
    </source>
</reference>
<dbReference type="Gene3D" id="3.60.15.10">
    <property type="entry name" value="Ribonuclease Z/Hydroxyacylglutathione hydrolase-like"/>
    <property type="match status" value="1"/>
</dbReference>
<dbReference type="InterPro" id="IPR052159">
    <property type="entry name" value="Competence_DNA_uptake"/>
</dbReference>
<dbReference type="PANTHER" id="PTHR30619:SF1">
    <property type="entry name" value="RECOMBINATION PROTEIN 2"/>
    <property type="match status" value="1"/>
</dbReference>
<evidence type="ECO:0008006" key="3">
    <source>
        <dbReference type="Google" id="ProtNLM"/>
    </source>
</evidence>
<evidence type="ECO:0000313" key="1">
    <source>
        <dbReference type="EMBL" id="BAY84373.1"/>
    </source>
</evidence>
<proteinExistence type="predicted"/>
<dbReference type="AlphaFoldDB" id="A0A1Z4LT06"/>
<organism evidence="1 2">
    <name type="scientific">Calothrix parasitica NIES-267</name>
    <dbReference type="NCBI Taxonomy" id="1973488"/>
    <lineage>
        <taxon>Bacteria</taxon>
        <taxon>Bacillati</taxon>
        <taxon>Cyanobacteriota</taxon>
        <taxon>Cyanophyceae</taxon>
        <taxon>Nostocales</taxon>
        <taxon>Calotrichaceae</taxon>
        <taxon>Calothrix</taxon>
    </lineage>
</organism>
<sequence length="393" mass="44023">MVATLNFFPVDNGDMTLIELESGKTILIDVNIRGAADDSNNPTPDVARMLRNKLKRDFKGRLYVDVLLLTHPDQDHCRNLEKHFHLGSPDTYCKSEDKIFIREIWSSPMVFRRARRTLTLHHLILCEDAQAFNTEARRRVKCFRENGLAGVGDGDRIQIMGEDENGKTDDLGLILVKVGDLVTKVNGSFDSSMTARLLGPVPKFDTEEEEEALAKNRSSVILRFDLKSGINNAACRFLTAGDAEVAVWERLWIEHHQHPDWLQYDILQTPHHCSWRSLSHDSWSESGRQAKVSEYARQALSQGRYGAVIVASCKPISANDSDPPCIGAKREYEAIAKGVSGSFKCTAEYPTKTSPRTMEFKIGADGPRLKSLMMGDLSSRSPGIITRQPQIHG</sequence>
<accession>A0A1Z4LT06</accession>
<protein>
    <recommendedName>
        <fullName evidence="3">Metallohydrolase</fullName>
    </recommendedName>
</protein>
<dbReference type="EMBL" id="AP018227">
    <property type="protein sequence ID" value="BAY84373.1"/>
    <property type="molecule type" value="Genomic_DNA"/>
</dbReference>
<name>A0A1Z4LT06_9CYAN</name>
<dbReference type="SUPFAM" id="SSF56281">
    <property type="entry name" value="Metallo-hydrolase/oxidoreductase"/>
    <property type="match status" value="1"/>
</dbReference>
<dbReference type="OrthoDB" id="9761531at2"/>
<evidence type="ECO:0000313" key="2">
    <source>
        <dbReference type="Proteomes" id="UP000218418"/>
    </source>
</evidence>
<keyword evidence="2" id="KW-1185">Reference proteome</keyword>